<organism evidence="3 4">
    <name type="scientific">Nicotiana attenuata</name>
    <name type="common">Coyote tobacco</name>
    <dbReference type="NCBI Taxonomy" id="49451"/>
    <lineage>
        <taxon>Eukaryota</taxon>
        <taxon>Viridiplantae</taxon>
        <taxon>Streptophyta</taxon>
        <taxon>Embryophyta</taxon>
        <taxon>Tracheophyta</taxon>
        <taxon>Spermatophyta</taxon>
        <taxon>Magnoliopsida</taxon>
        <taxon>eudicotyledons</taxon>
        <taxon>Gunneridae</taxon>
        <taxon>Pentapetalae</taxon>
        <taxon>asterids</taxon>
        <taxon>lamiids</taxon>
        <taxon>Solanales</taxon>
        <taxon>Solanaceae</taxon>
        <taxon>Nicotianoideae</taxon>
        <taxon>Nicotianeae</taxon>
        <taxon>Nicotiana</taxon>
    </lineage>
</organism>
<dbReference type="InterPro" id="IPR036259">
    <property type="entry name" value="MFS_trans_sf"/>
</dbReference>
<dbReference type="AlphaFoldDB" id="A0A1J6J2Y3"/>
<accession>A0A1J6J2Y3</accession>
<feature type="non-terminal residue" evidence="3">
    <location>
        <position position="1"/>
    </location>
</feature>
<feature type="transmembrane region" description="Helical" evidence="2">
    <location>
        <begin position="64"/>
        <end position="83"/>
    </location>
</feature>
<comment type="similarity">
    <text evidence="1">Belongs to the major facilitator superfamily. Phosphate:H(+) symporter (TC 2.A.1.9) family.</text>
</comment>
<dbReference type="PANTHER" id="PTHR11654">
    <property type="entry name" value="OLIGOPEPTIDE TRANSPORTER-RELATED"/>
    <property type="match status" value="1"/>
</dbReference>
<feature type="non-terminal residue" evidence="3">
    <location>
        <position position="107"/>
    </location>
</feature>
<dbReference type="Proteomes" id="UP000187609">
    <property type="component" value="Unassembled WGS sequence"/>
</dbReference>
<name>A0A1J6J2Y3_NICAT</name>
<dbReference type="STRING" id="49451.A0A1J6J2Y3"/>
<proteinExistence type="inferred from homology"/>
<feature type="transmembrane region" description="Helical" evidence="2">
    <location>
        <begin position="89"/>
        <end position="106"/>
    </location>
</feature>
<protein>
    <submittedName>
        <fullName evidence="3">Protein nrt1 ptr family 1.2</fullName>
    </submittedName>
</protein>
<evidence type="ECO:0000256" key="2">
    <source>
        <dbReference type="SAM" id="Phobius"/>
    </source>
</evidence>
<dbReference type="SMR" id="A0A1J6J2Y3"/>
<gene>
    <name evidence="3" type="primary">NPF1.2_7</name>
    <name evidence="3" type="ORF">A4A49_65248</name>
</gene>
<comment type="caution">
    <text evidence="3">The sequence shown here is derived from an EMBL/GenBank/DDBJ whole genome shotgun (WGS) entry which is preliminary data.</text>
</comment>
<keyword evidence="2" id="KW-1133">Transmembrane helix</keyword>
<keyword evidence="2" id="KW-0812">Transmembrane</keyword>
<evidence type="ECO:0000256" key="1">
    <source>
        <dbReference type="ARBA" id="ARBA00044504"/>
    </source>
</evidence>
<sequence>QKQQTSSHSSLIPIKSRPKGGLVTMPFIIANEALEKVASYGLLPNMTFYLMKDYRMEVTTAQNLLFFWSAATNFLPLVGAFVADSYLGRFLAIGLGSIFSFLVINYY</sequence>
<reference evidence="3" key="1">
    <citation type="submission" date="2016-11" db="EMBL/GenBank/DDBJ databases">
        <title>The genome of Nicotiana attenuata.</title>
        <authorList>
            <person name="Xu S."/>
            <person name="Brockmoeller T."/>
            <person name="Gaquerel E."/>
            <person name="Navarro A."/>
            <person name="Kuhl H."/>
            <person name="Gase K."/>
            <person name="Ling Z."/>
            <person name="Zhou W."/>
            <person name="Kreitzer C."/>
            <person name="Stanke M."/>
            <person name="Tang H."/>
            <person name="Lyons E."/>
            <person name="Pandey P."/>
            <person name="Pandey S.P."/>
            <person name="Timmermann B."/>
            <person name="Baldwin I.T."/>
        </authorList>
    </citation>
    <scope>NUCLEOTIDE SEQUENCE [LARGE SCALE GENOMIC DNA]</scope>
    <source>
        <strain evidence="3">UT</strain>
    </source>
</reference>
<keyword evidence="2" id="KW-0472">Membrane</keyword>
<dbReference type="Gramene" id="OIT05291">
    <property type="protein sequence ID" value="OIT05291"/>
    <property type="gene ID" value="A4A49_65248"/>
</dbReference>
<keyword evidence="4" id="KW-1185">Reference proteome</keyword>
<evidence type="ECO:0000313" key="4">
    <source>
        <dbReference type="Proteomes" id="UP000187609"/>
    </source>
</evidence>
<dbReference type="Gene3D" id="1.20.1250.20">
    <property type="entry name" value="MFS general substrate transporter like domains"/>
    <property type="match status" value="1"/>
</dbReference>
<dbReference type="EMBL" id="MJEQ01037185">
    <property type="protein sequence ID" value="OIT05291.1"/>
    <property type="molecule type" value="Genomic_DNA"/>
</dbReference>
<evidence type="ECO:0000313" key="3">
    <source>
        <dbReference type="EMBL" id="OIT05291.1"/>
    </source>
</evidence>
<dbReference type="OMA" id="WSAATHF"/>